<evidence type="ECO:0000256" key="1">
    <source>
        <dbReference type="SAM" id="Phobius"/>
    </source>
</evidence>
<protein>
    <recommendedName>
        <fullName evidence="4">Stage II sporulation protein M</fullName>
    </recommendedName>
</protein>
<dbReference type="EMBL" id="JOTM01000096">
    <property type="protein sequence ID" value="KEK20355.1"/>
    <property type="molecule type" value="Genomic_DNA"/>
</dbReference>
<feature type="transmembrane region" description="Helical" evidence="1">
    <location>
        <begin position="57"/>
        <end position="85"/>
    </location>
</feature>
<dbReference type="RefSeq" id="WP_033679173.1">
    <property type="nucleotide sequence ID" value="NZ_JOTM01000096.1"/>
</dbReference>
<feature type="transmembrane region" description="Helical" evidence="1">
    <location>
        <begin position="152"/>
        <end position="172"/>
    </location>
</feature>
<keyword evidence="1" id="KW-0812">Transmembrane</keyword>
<keyword evidence="1" id="KW-0472">Membrane</keyword>
<dbReference type="STRING" id="574375.AZF08_21770"/>
<sequence length="186" mass="21795">MISLINFRKVFNKTVIYILTVYVILFMSVYFFIAFSDPLVQKLDNQELIKYVKWKDIFIHNISSSFTLIFLGILSFGVVSTMFFLYDFYLISFAAYSAYIHSGSFLYSFAVLMTHGFMEIIGITLNFYLSTISFRYLINKLYKRNIFYVEDFKGIIQVMSLMLIIFFIAALIEGFVTPNLLKIIVE</sequence>
<evidence type="ECO:0008006" key="4">
    <source>
        <dbReference type="Google" id="ProtNLM"/>
    </source>
</evidence>
<evidence type="ECO:0000313" key="2">
    <source>
        <dbReference type="EMBL" id="KEK20355.1"/>
    </source>
</evidence>
<comment type="caution">
    <text evidence="2">The sequence shown here is derived from an EMBL/GenBank/DDBJ whole genome shotgun (WGS) entry which is preliminary data.</text>
</comment>
<keyword evidence="1" id="KW-1133">Transmembrane helix</keyword>
<feature type="transmembrane region" description="Helical" evidence="1">
    <location>
        <begin position="15"/>
        <end position="36"/>
    </location>
</feature>
<gene>
    <name evidence="2" type="ORF">BAGA_29705</name>
</gene>
<evidence type="ECO:0000313" key="3">
    <source>
        <dbReference type="Proteomes" id="UP000027778"/>
    </source>
</evidence>
<feature type="transmembrane region" description="Helical" evidence="1">
    <location>
        <begin position="105"/>
        <end position="131"/>
    </location>
</feature>
<dbReference type="Pfam" id="PF01944">
    <property type="entry name" value="SpoIIM"/>
    <property type="match status" value="1"/>
</dbReference>
<accession>A0A073K1J6</accession>
<dbReference type="InterPro" id="IPR002798">
    <property type="entry name" value="SpoIIM-like"/>
</dbReference>
<reference evidence="2 3" key="1">
    <citation type="submission" date="2014-06" db="EMBL/GenBank/DDBJ databases">
        <title>Draft genome sequence of Bacillus gaemokensis JCM 15801 (MCCC 1A00707).</title>
        <authorList>
            <person name="Lai Q."/>
            <person name="Liu Y."/>
            <person name="Shao Z."/>
        </authorList>
    </citation>
    <scope>NUCLEOTIDE SEQUENCE [LARGE SCALE GENOMIC DNA]</scope>
    <source>
        <strain evidence="2 3">JCM 15801</strain>
    </source>
</reference>
<proteinExistence type="predicted"/>
<dbReference type="PANTHER" id="PTHR35337">
    <property type="entry name" value="SLR1478 PROTEIN"/>
    <property type="match status" value="1"/>
</dbReference>
<keyword evidence="3" id="KW-1185">Reference proteome</keyword>
<dbReference type="Proteomes" id="UP000027778">
    <property type="component" value="Unassembled WGS sequence"/>
</dbReference>
<organism evidence="2 3">
    <name type="scientific">Bacillus gaemokensis</name>
    <dbReference type="NCBI Taxonomy" id="574375"/>
    <lineage>
        <taxon>Bacteria</taxon>
        <taxon>Bacillati</taxon>
        <taxon>Bacillota</taxon>
        <taxon>Bacilli</taxon>
        <taxon>Bacillales</taxon>
        <taxon>Bacillaceae</taxon>
        <taxon>Bacillus</taxon>
        <taxon>Bacillus cereus group</taxon>
    </lineage>
</organism>
<dbReference type="AlphaFoldDB" id="A0A073K1J6"/>
<dbReference type="PANTHER" id="PTHR35337:SF1">
    <property type="entry name" value="SLR1478 PROTEIN"/>
    <property type="match status" value="1"/>
</dbReference>
<dbReference type="OrthoDB" id="2937660at2"/>
<name>A0A073K1J6_9BACI</name>